<dbReference type="AlphaFoldDB" id="M2PV17"/>
<dbReference type="RefSeq" id="WP_005165396.1">
    <property type="nucleotide sequence ID" value="NZ_ANMG01000074.1"/>
</dbReference>
<dbReference type="SMART" id="SM00422">
    <property type="entry name" value="HTH_MERR"/>
    <property type="match status" value="1"/>
</dbReference>
<evidence type="ECO:0000259" key="2">
    <source>
        <dbReference type="PROSITE" id="PS50937"/>
    </source>
</evidence>
<organism evidence="3 5">
    <name type="scientific">Amycolatopsis azurea DSM 43854</name>
    <dbReference type="NCBI Taxonomy" id="1238180"/>
    <lineage>
        <taxon>Bacteria</taxon>
        <taxon>Bacillati</taxon>
        <taxon>Actinomycetota</taxon>
        <taxon>Actinomycetes</taxon>
        <taxon>Pseudonocardiales</taxon>
        <taxon>Pseudonocardiaceae</taxon>
        <taxon>Amycolatopsis</taxon>
    </lineage>
</organism>
<dbReference type="SUPFAM" id="SSF52242">
    <property type="entry name" value="Cobalamin (vitamin B12)-binding domain"/>
    <property type="match status" value="1"/>
</dbReference>
<keyword evidence="1" id="KW-0238">DNA-binding</keyword>
<dbReference type="PROSITE" id="PS50937">
    <property type="entry name" value="HTH_MERR_2"/>
    <property type="match status" value="1"/>
</dbReference>
<dbReference type="GO" id="GO:0003677">
    <property type="term" value="F:DNA binding"/>
    <property type="evidence" value="ECO:0007669"/>
    <property type="project" value="UniProtKB-KW"/>
</dbReference>
<dbReference type="GO" id="GO:0031419">
    <property type="term" value="F:cobalamin binding"/>
    <property type="evidence" value="ECO:0007669"/>
    <property type="project" value="InterPro"/>
</dbReference>
<dbReference type="EMBL" id="ANMG01000074">
    <property type="protein sequence ID" value="EMD23405.1"/>
    <property type="molecule type" value="Genomic_DNA"/>
</dbReference>
<dbReference type="InterPro" id="IPR047057">
    <property type="entry name" value="MerR_fam"/>
</dbReference>
<name>M2PV17_9PSEU</name>
<dbReference type="InterPro" id="IPR000551">
    <property type="entry name" value="MerR-type_HTH_dom"/>
</dbReference>
<dbReference type="Gene3D" id="1.10.1240.10">
    <property type="entry name" value="Methionine synthase domain"/>
    <property type="match status" value="1"/>
</dbReference>
<dbReference type="CDD" id="cd01104">
    <property type="entry name" value="HTH_MlrA-CarA"/>
    <property type="match status" value="1"/>
</dbReference>
<evidence type="ECO:0000313" key="4">
    <source>
        <dbReference type="EMBL" id="OOC04911.1"/>
    </source>
</evidence>
<reference evidence="4 6" key="2">
    <citation type="submission" date="2017-02" db="EMBL/GenBank/DDBJ databases">
        <title>Amycolatopsis azurea DSM 43854 draft genome.</title>
        <authorList>
            <person name="Mayilraj S."/>
        </authorList>
    </citation>
    <scope>NUCLEOTIDE SEQUENCE [LARGE SCALE GENOMIC DNA]</scope>
    <source>
        <strain evidence="4 6">DSM 43854</strain>
    </source>
</reference>
<dbReference type="EMBL" id="MUXN01000015">
    <property type="protein sequence ID" value="OOC04911.1"/>
    <property type="molecule type" value="Genomic_DNA"/>
</dbReference>
<gene>
    <name evidence="4" type="ORF">B0293_20905</name>
    <name evidence="3" type="ORF">C791_7231</name>
</gene>
<dbReference type="Proteomes" id="UP000014137">
    <property type="component" value="Unassembled WGS sequence"/>
</dbReference>
<reference evidence="3 5" key="1">
    <citation type="submission" date="2012-10" db="EMBL/GenBank/DDBJ databases">
        <title>Genome assembly of Amycolatopsis azurea DSM 43854.</title>
        <authorList>
            <person name="Khatri I."/>
            <person name="Kaur I."/>
            <person name="Subramanian S."/>
            <person name="Mayilraj S."/>
        </authorList>
    </citation>
    <scope>NUCLEOTIDE SEQUENCE [LARGE SCALE GENOMIC DNA]</scope>
    <source>
        <strain evidence="3 5">DSM 43854</strain>
    </source>
</reference>
<proteinExistence type="predicted"/>
<evidence type="ECO:0000313" key="5">
    <source>
        <dbReference type="Proteomes" id="UP000014137"/>
    </source>
</evidence>
<dbReference type="InterPro" id="IPR036594">
    <property type="entry name" value="Meth_synthase_dom"/>
</dbReference>
<feature type="domain" description="HTH merR-type" evidence="2">
    <location>
        <begin position="13"/>
        <end position="78"/>
    </location>
</feature>
<dbReference type="GO" id="GO:0003700">
    <property type="term" value="F:DNA-binding transcription factor activity"/>
    <property type="evidence" value="ECO:0007669"/>
    <property type="project" value="InterPro"/>
</dbReference>
<evidence type="ECO:0000256" key="1">
    <source>
        <dbReference type="ARBA" id="ARBA00023125"/>
    </source>
</evidence>
<dbReference type="InterPro" id="IPR009061">
    <property type="entry name" value="DNA-bd_dom_put_sf"/>
</dbReference>
<sequence length="284" mass="30386">MTVDGVSRLLGSSEVARSLGVSQVTLRSWEQRYGIGAGQRAANGRRRYSPEDVRRLRRMRALQAQGTSAREAAELVLTRSAAEKTAKERGDRLVESTEALDMTALAGLLDEAFETLGVASTWTEVISPVLKSLGIRWNRRGEGCVMASEWALATAADSAVDRYTGPGNLTAGRRPPVLLLSGPAERHELPIKMLGAALQDDGAPAMYLGTFVSVDVLHALKERFLPHAIVIWSMTPHSADVALLRALHTHGIPVRPSGPGWAGLPIVGEPVPVSFTAALDELGG</sequence>
<dbReference type="OrthoDB" id="9800334at2"/>
<dbReference type="Gene3D" id="1.10.1660.10">
    <property type="match status" value="1"/>
</dbReference>
<dbReference type="Gene3D" id="3.40.50.280">
    <property type="entry name" value="Cobalamin-binding domain"/>
    <property type="match status" value="1"/>
</dbReference>
<accession>M2PV17</accession>
<dbReference type="PANTHER" id="PTHR30204">
    <property type="entry name" value="REDOX-CYCLING DRUG-SENSING TRANSCRIPTIONAL ACTIVATOR SOXR"/>
    <property type="match status" value="1"/>
</dbReference>
<dbReference type="SUPFAM" id="SSF46955">
    <property type="entry name" value="Putative DNA-binding domain"/>
    <property type="match status" value="1"/>
</dbReference>
<keyword evidence="6" id="KW-1185">Reference proteome</keyword>
<comment type="caution">
    <text evidence="3">The sequence shown here is derived from an EMBL/GenBank/DDBJ whole genome shotgun (WGS) entry which is preliminary data.</text>
</comment>
<evidence type="ECO:0000313" key="3">
    <source>
        <dbReference type="EMBL" id="EMD23405.1"/>
    </source>
</evidence>
<dbReference type="PANTHER" id="PTHR30204:SF97">
    <property type="entry name" value="MERR FAMILY REGULATORY PROTEIN"/>
    <property type="match status" value="1"/>
</dbReference>
<protein>
    <submittedName>
        <fullName evidence="4">MerR family transcriptional regulator</fullName>
    </submittedName>
    <submittedName>
        <fullName evidence="3">Regulatory protein, MerR</fullName>
    </submittedName>
</protein>
<dbReference type="InterPro" id="IPR036724">
    <property type="entry name" value="Cobalamin-bd_sf"/>
</dbReference>
<dbReference type="Pfam" id="PF13411">
    <property type="entry name" value="MerR_1"/>
    <property type="match status" value="1"/>
</dbReference>
<dbReference type="Proteomes" id="UP000188551">
    <property type="component" value="Unassembled WGS sequence"/>
</dbReference>
<evidence type="ECO:0000313" key="6">
    <source>
        <dbReference type="Proteomes" id="UP000188551"/>
    </source>
</evidence>
<dbReference type="PATRIC" id="fig|1238180.3.peg.6834"/>
<dbReference type="GO" id="GO:0046872">
    <property type="term" value="F:metal ion binding"/>
    <property type="evidence" value="ECO:0007669"/>
    <property type="project" value="InterPro"/>
</dbReference>